<evidence type="ECO:0000256" key="6">
    <source>
        <dbReference type="ARBA" id="ARBA00022723"/>
    </source>
</evidence>
<dbReference type="InterPro" id="IPR003689">
    <property type="entry name" value="ZIP"/>
</dbReference>
<keyword evidence="9 13" id="KW-1133">Transmembrane helix</keyword>
<comment type="catalytic activity">
    <reaction evidence="13">
        <text>Zn(2+)(in) = Zn(2+)(out)</text>
        <dbReference type="Rhea" id="RHEA:29351"/>
        <dbReference type="ChEBI" id="CHEBI:29105"/>
    </reaction>
</comment>
<dbReference type="AlphaFoldDB" id="A0A0S7WPN8"/>
<feature type="binding site" description="M1 metal binding site" evidence="13">
    <location>
        <position position="189"/>
    </location>
    <ligand>
        <name>Zn(2+)</name>
        <dbReference type="ChEBI" id="CHEBI:29105"/>
    </ligand>
</feature>
<comment type="caution">
    <text evidence="14">The sequence shown here is derived from an EMBL/GenBank/DDBJ whole genome shotgun (WGS) entry which is preliminary data.</text>
</comment>
<keyword evidence="11 13" id="KW-0406">Ion transport</keyword>
<evidence type="ECO:0000256" key="3">
    <source>
        <dbReference type="ARBA" id="ARBA00022448"/>
    </source>
</evidence>
<feature type="transmembrane region" description="Helical" evidence="13">
    <location>
        <begin position="248"/>
        <end position="269"/>
    </location>
</feature>
<evidence type="ECO:0000256" key="13">
    <source>
        <dbReference type="HAMAP-Rule" id="MF_00548"/>
    </source>
</evidence>
<dbReference type="PATRIC" id="fig|1703770.3.peg.1142"/>
<feature type="transmembrane region" description="Helical" evidence="13">
    <location>
        <begin position="73"/>
        <end position="94"/>
    </location>
</feature>
<gene>
    <name evidence="13" type="primary">zupT</name>
    <name evidence="14" type="ORF">AMJ39_09135</name>
</gene>
<name>A0A0S7WPN8_UNCT6</name>
<evidence type="ECO:0000256" key="7">
    <source>
        <dbReference type="ARBA" id="ARBA00022833"/>
    </source>
</evidence>
<keyword evidence="12 13" id="KW-0472">Membrane</keyword>
<feature type="binding site" description="M2 metal binding site" evidence="13">
    <location>
        <position position="164"/>
    </location>
    <ligand>
        <name>Fe(2+)</name>
        <dbReference type="ChEBI" id="CHEBI:29033"/>
    </ligand>
</feature>
<dbReference type="InterPro" id="IPR023498">
    <property type="entry name" value="Zn_transptr_ZupT"/>
</dbReference>
<comment type="subcellular location">
    <subcellularLocation>
        <location evidence="1 13">Cell membrane</location>
        <topology evidence="1 13">Multi-pass membrane protein</topology>
    </subcellularLocation>
</comment>
<evidence type="ECO:0000256" key="4">
    <source>
        <dbReference type="ARBA" id="ARBA00022475"/>
    </source>
</evidence>
<dbReference type="Pfam" id="PF02535">
    <property type="entry name" value="Zip"/>
    <property type="match status" value="1"/>
</dbReference>
<feature type="transmembrane region" description="Helical" evidence="13">
    <location>
        <begin position="211"/>
        <end position="236"/>
    </location>
</feature>
<feature type="binding site" description="M2 metal binding site" evidence="13">
    <location>
        <position position="161"/>
    </location>
    <ligand>
        <name>Fe(2+)</name>
        <dbReference type="ChEBI" id="CHEBI:29033"/>
    </ligand>
</feature>
<accession>A0A0S7WPN8</accession>
<keyword evidence="10" id="KW-0408">Iron</keyword>
<dbReference type="NCBIfam" id="NF003243">
    <property type="entry name" value="PRK04201.1"/>
    <property type="match status" value="1"/>
</dbReference>
<feature type="transmembrane region" description="Helical" evidence="13">
    <location>
        <begin position="281"/>
        <end position="299"/>
    </location>
</feature>
<feature type="binding site" description="M1 metal binding site" evidence="13">
    <location>
        <position position="164"/>
    </location>
    <ligand>
        <name>Zn(2+)</name>
        <dbReference type="ChEBI" id="CHEBI:29105"/>
    </ligand>
</feature>
<feature type="binding site" description="M2 metal binding site" evidence="13">
    <location>
        <position position="193"/>
    </location>
    <ligand>
        <name>Fe(2+)</name>
        <dbReference type="ChEBI" id="CHEBI:29033"/>
    </ligand>
</feature>
<dbReference type="EMBL" id="LIZS01000092">
    <property type="protein sequence ID" value="KPJ51865.1"/>
    <property type="molecule type" value="Genomic_DNA"/>
</dbReference>
<evidence type="ECO:0000256" key="10">
    <source>
        <dbReference type="ARBA" id="ARBA00023004"/>
    </source>
</evidence>
<proteinExistence type="inferred from homology"/>
<evidence type="ECO:0000256" key="12">
    <source>
        <dbReference type="ARBA" id="ARBA00023136"/>
    </source>
</evidence>
<feature type="binding site" description="M1 metal binding site" evidence="13">
    <location>
        <position position="193"/>
    </location>
    <ligand>
        <name>Zn(2+)</name>
        <dbReference type="ChEBI" id="CHEBI:29105"/>
    </ligand>
</feature>
<dbReference type="GO" id="GO:0046872">
    <property type="term" value="F:metal ion binding"/>
    <property type="evidence" value="ECO:0007669"/>
    <property type="project" value="UniProtKB-KW"/>
</dbReference>
<comment type="similarity">
    <text evidence="2 13">Belongs to the ZIP transporter (TC 2.A.5) family. ZupT subfamily.</text>
</comment>
<dbReference type="HAMAP" id="MF_00548">
    <property type="entry name" value="ZupT"/>
    <property type="match status" value="1"/>
</dbReference>
<feature type="transmembrane region" description="Helical" evidence="13">
    <location>
        <begin position="146"/>
        <end position="163"/>
    </location>
</feature>
<feature type="transmembrane region" description="Helical" evidence="13">
    <location>
        <begin position="6"/>
        <end position="28"/>
    </location>
</feature>
<keyword evidence="5 13" id="KW-0812">Transmembrane</keyword>
<evidence type="ECO:0000256" key="2">
    <source>
        <dbReference type="ARBA" id="ARBA00009703"/>
    </source>
</evidence>
<feature type="binding site" description="M2 metal binding site" evidence="13">
    <location>
        <position position="222"/>
    </location>
    <ligand>
        <name>Fe(2+)</name>
        <dbReference type="ChEBI" id="CHEBI:29033"/>
    </ligand>
</feature>
<evidence type="ECO:0000256" key="5">
    <source>
        <dbReference type="ARBA" id="ARBA00022692"/>
    </source>
</evidence>
<evidence type="ECO:0000256" key="1">
    <source>
        <dbReference type="ARBA" id="ARBA00004651"/>
    </source>
</evidence>
<feature type="transmembrane region" description="Helical" evidence="13">
    <location>
        <begin position="35"/>
        <end position="53"/>
    </location>
</feature>
<reference evidence="14 15" key="1">
    <citation type="journal article" date="2015" name="Microbiome">
        <title>Genomic resolution of linkages in carbon, nitrogen, and sulfur cycling among widespread estuary sediment bacteria.</title>
        <authorList>
            <person name="Baker B.J."/>
            <person name="Lazar C.S."/>
            <person name="Teske A.P."/>
            <person name="Dick G.J."/>
        </authorList>
    </citation>
    <scope>NUCLEOTIDE SEQUENCE [LARGE SCALE GENOMIC DNA]</scope>
    <source>
        <strain evidence="14">DG_24</strain>
    </source>
</reference>
<evidence type="ECO:0000256" key="8">
    <source>
        <dbReference type="ARBA" id="ARBA00022906"/>
    </source>
</evidence>
<comment type="function">
    <text evidence="13">Mediates zinc uptake. May also transport other divalent cations.</text>
</comment>
<dbReference type="STRING" id="1703770.AMJ39_09135"/>
<feature type="transmembrane region" description="Helical" evidence="13">
    <location>
        <begin position="178"/>
        <end position="204"/>
    </location>
</feature>
<protein>
    <recommendedName>
        <fullName evidence="13">Zinc transporter ZupT</fullName>
    </recommendedName>
</protein>
<evidence type="ECO:0000313" key="14">
    <source>
        <dbReference type="EMBL" id="KPJ51865.1"/>
    </source>
</evidence>
<keyword evidence="7 13" id="KW-0862">Zinc</keyword>
<dbReference type="PANTHER" id="PTHR11040">
    <property type="entry name" value="ZINC/IRON TRANSPORTER"/>
    <property type="match status" value="1"/>
</dbReference>
<keyword evidence="3 13" id="KW-0813">Transport</keyword>
<evidence type="ECO:0000256" key="9">
    <source>
        <dbReference type="ARBA" id="ARBA00022989"/>
    </source>
</evidence>
<evidence type="ECO:0000256" key="11">
    <source>
        <dbReference type="ARBA" id="ARBA00023065"/>
    </source>
</evidence>
<keyword evidence="6" id="KW-0479">Metal-binding</keyword>
<organism evidence="14 15">
    <name type="scientific">candidate division TA06 bacterium DG_24</name>
    <dbReference type="NCBI Taxonomy" id="1703770"/>
    <lineage>
        <taxon>Bacteria</taxon>
        <taxon>Bacteria division TA06</taxon>
    </lineage>
</organism>
<keyword evidence="4 13" id="KW-1003">Cell membrane</keyword>
<evidence type="ECO:0000313" key="15">
    <source>
        <dbReference type="Proteomes" id="UP000052008"/>
    </source>
</evidence>
<dbReference type="GO" id="GO:0005385">
    <property type="term" value="F:zinc ion transmembrane transporter activity"/>
    <property type="evidence" value="ECO:0007669"/>
    <property type="project" value="UniProtKB-UniRule"/>
</dbReference>
<sequence length="300" mass="31880">MSRIWIAFGLTLFAGMSTGIGSAIAFFADRTNYRFLSLATGFSAGVMLYVSFVEIFFKGAESLTKAYGEHWGHWINAAAFFGGMLLIGLIDNLISSAENPHEPHTKEEIAPLRDASAPLPDFDAIAADGKYAVPGAHDHRVPEGRLLRMGMFTALAIVIHNFPEGLATFLTALQDPSLGIAIAVAIALHNIPEGISVSVPIFYATGNRRKAFAYSVLSGVAEPVGAGIGYIALWFFAGGTSGLIPPQWTGVLFGGVGGIMVYISLDELLPTSRMYGRGHDSLLGLVTGMAVIALSLLLMK</sequence>
<dbReference type="GO" id="GO:0005886">
    <property type="term" value="C:plasma membrane"/>
    <property type="evidence" value="ECO:0007669"/>
    <property type="project" value="UniProtKB-SubCell"/>
</dbReference>
<dbReference type="Proteomes" id="UP000052008">
    <property type="component" value="Unassembled WGS sequence"/>
</dbReference>
<keyword evidence="8 13" id="KW-0864">Zinc transport</keyword>
<dbReference type="PANTHER" id="PTHR11040:SF205">
    <property type="entry name" value="ZINC TRANSPORTER ZUPT"/>
    <property type="match status" value="1"/>
</dbReference>
<feature type="binding site" description="M2 metal binding site" evidence="13">
    <location>
        <position position="190"/>
    </location>
    <ligand>
        <name>Fe(2+)</name>
        <dbReference type="ChEBI" id="CHEBI:29033"/>
    </ligand>
</feature>